<dbReference type="Pfam" id="PF13385">
    <property type="entry name" value="Laminin_G_3"/>
    <property type="match status" value="1"/>
</dbReference>
<feature type="region of interest" description="Disordered" evidence="1">
    <location>
        <begin position="212"/>
        <end position="276"/>
    </location>
</feature>
<dbReference type="RefSeq" id="XP_031568290.1">
    <property type="nucleotide sequence ID" value="XM_031712430.1"/>
</dbReference>
<name>A0A6P8IP92_ACTTE</name>
<gene>
    <name evidence="4 5" type="primary">LOC116302991</name>
</gene>
<evidence type="ECO:0000256" key="2">
    <source>
        <dbReference type="SAM" id="SignalP"/>
    </source>
</evidence>
<feature type="signal peptide" evidence="2">
    <location>
        <begin position="1"/>
        <end position="18"/>
    </location>
</feature>
<reference evidence="4 5" key="1">
    <citation type="submission" date="2025-04" db="UniProtKB">
        <authorList>
            <consortium name="RefSeq"/>
        </authorList>
    </citation>
    <scope>IDENTIFICATION</scope>
    <source>
        <tissue evidence="4 5">Tentacle</tissue>
    </source>
</reference>
<dbReference type="OrthoDB" id="5951695at2759"/>
<dbReference type="SUPFAM" id="SSF49899">
    <property type="entry name" value="Concanavalin A-like lectins/glucanases"/>
    <property type="match status" value="1"/>
</dbReference>
<dbReference type="RefSeq" id="XP_031568291.1">
    <property type="nucleotide sequence ID" value="XM_031712431.1"/>
</dbReference>
<evidence type="ECO:0000313" key="3">
    <source>
        <dbReference type="Proteomes" id="UP000515163"/>
    </source>
</evidence>
<protein>
    <submittedName>
        <fullName evidence="4 5">Uncharacterized protein LOC116302991</fullName>
    </submittedName>
</protein>
<accession>A0A6P8IP92</accession>
<evidence type="ECO:0000313" key="4">
    <source>
        <dbReference type="RefSeq" id="XP_031568290.1"/>
    </source>
</evidence>
<organism evidence="3 4">
    <name type="scientific">Actinia tenebrosa</name>
    <name type="common">Australian red waratah sea anemone</name>
    <dbReference type="NCBI Taxonomy" id="6105"/>
    <lineage>
        <taxon>Eukaryota</taxon>
        <taxon>Metazoa</taxon>
        <taxon>Cnidaria</taxon>
        <taxon>Anthozoa</taxon>
        <taxon>Hexacorallia</taxon>
        <taxon>Actiniaria</taxon>
        <taxon>Actiniidae</taxon>
        <taxon>Actinia</taxon>
    </lineage>
</organism>
<evidence type="ECO:0000313" key="5">
    <source>
        <dbReference type="RefSeq" id="XP_031568291.1"/>
    </source>
</evidence>
<evidence type="ECO:0000256" key="1">
    <source>
        <dbReference type="SAM" id="MobiDB-lite"/>
    </source>
</evidence>
<keyword evidence="2" id="KW-0732">Signal</keyword>
<dbReference type="InterPro" id="IPR013320">
    <property type="entry name" value="ConA-like_dom_sf"/>
</dbReference>
<dbReference type="KEGG" id="aten:116302991"/>
<feature type="chain" id="PRO_5044653218" evidence="2">
    <location>
        <begin position="19"/>
        <end position="553"/>
    </location>
</feature>
<keyword evidence="3" id="KW-1185">Reference proteome</keyword>
<dbReference type="Proteomes" id="UP000515163">
    <property type="component" value="Unplaced"/>
</dbReference>
<proteinExistence type="predicted"/>
<feature type="region of interest" description="Disordered" evidence="1">
    <location>
        <begin position="67"/>
        <end position="89"/>
    </location>
</feature>
<dbReference type="Gene3D" id="2.60.120.200">
    <property type="match status" value="1"/>
</dbReference>
<feature type="compositionally biased region" description="Low complexity" evidence="1">
    <location>
        <begin position="234"/>
        <end position="243"/>
    </location>
</feature>
<sequence length="553" mass="59888">MKVSAFLVFAAVVLLGKCAKLPKDSKTSNTAKVVSKVTKVKAVTTKQDVAKSTKHDGAAKVKVVAKDGSNKVEPSSIKHSTSTTKTSTKPLAQKIIKTGKVAAKKNKKNSFWSPKSVIVPHQDTGERDAIVNSHIARNPILDSLYEQRYAALEKVSALNNQIDTLLNRKPVTDGASESSFFRPGAFDSGTYGVQGGTMFLGPANAGDIVGMESAKKRDESSSGRQKNGAIPDASSASPVSYSSQNDLNNAPVDMPQPLPDADPFISPEGNAADNEQQNSLTLKHSMAYSPEDVENPLVLGDPKMFDSACSVLKLTFEHTQGSTVLDDSPQGNNAELDDGAYVSDQQAKSGLSLHIGEDGHMEIPESFKGKPTRAAAVSMWVKLQDVSGKKPLFQTYENEESLHYDLSVVDGRLSWGHLDDIGKVIFHVTADENAKFTPRKWHHIVGAYSDKTKEATLWLDGKKVGKEENVSGLLSRNWDRVSLFKGKTSGDADNVFMFRCSLDRTKVVALYVAAASPKDAKRSQIPKVKKSHQKLYFKGCVFFATLSGNSSLH</sequence>
<dbReference type="GeneID" id="116302991"/>
<feature type="compositionally biased region" description="Low complexity" evidence="1">
    <location>
        <begin position="75"/>
        <end position="89"/>
    </location>
</feature>
<dbReference type="AlphaFoldDB" id="A0A6P8IP92"/>